<dbReference type="Gene3D" id="3.40.50.2020">
    <property type="match status" value="1"/>
</dbReference>
<dbReference type="NCBIfam" id="TIGR00336">
    <property type="entry name" value="pyrE"/>
    <property type="match status" value="1"/>
</dbReference>
<keyword evidence="4 6" id="KW-0808">Transferase</keyword>
<dbReference type="STRING" id="1423796.FC24_GL001475"/>
<comment type="function">
    <text evidence="6">Catalyzes the transfer of a ribosyl phosphate group from 5-phosphoribose 1-diphosphate to orotate, leading to the formation of orotidine monophosphate (OMP).</text>
</comment>
<protein>
    <recommendedName>
        <fullName evidence="2 6">Orotate phosphoribosyltransferase</fullName>
        <shortName evidence="6">OPRT</shortName>
        <shortName evidence="6">OPRTase</shortName>
        <ecNumber evidence="2 6">2.4.2.10</ecNumber>
    </recommendedName>
</protein>
<organism evidence="8 9">
    <name type="scientific">Loigolactobacillus rennini DSM 20253</name>
    <dbReference type="NCBI Taxonomy" id="1423796"/>
    <lineage>
        <taxon>Bacteria</taxon>
        <taxon>Bacillati</taxon>
        <taxon>Bacillota</taxon>
        <taxon>Bacilli</taxon>
        <taxon>Lactobacillales</taxon>
        <taxon>Lactobacillaceae</taxon>
        <taxon>Loigolactobacillus</taxon>
    </lineage>
</organism>
<dbReference type="GO" id="GO:0019856">
    <property type="term" value="P:pyrimidine nucleobase biosynthetic process"/>
    <property type="evidence" value="ECO:0007669"/>
    <property type="project" value="TreeGrafter"/>
</dbReference>
<dbReference type="InterPro" id="IPR004467">
    <property type="entry name" value="Or_phspho_trans_dom"/>
</dbReference>
<evidence type="ECO:0000256" key="6">
    <source>
        <dbReference type="HAMAP-Rule" id="MF_01208"/>
    </source>
</evidence>
<dbReference type="GO" id="GO:0000287">
    <property type="term" value="F:magnesium ion binding"/>
    <property type="evidence" value="ECO:0007669"/>
    <property type="project" value="UniProtKB-UniRule"/>
</dbReference>
<proteinExistence type="inferred from homology"/>
<evidence type="ECO:0000256" key="4">
    <source>
        <dbReference type="ARBA" id="ARBA00022679"/>
    </source>
</evidence>
<dbReference type="EC" id="2.4.2.10" evidence="2 6"/>
<evidence type="ECO:0000313" key="9">
    <source>
        <dbReference type="Proteomes" id="UP000051638"/>
    </source>
</evidence>
<dbReference type="UniPathway" id="UPA00070">
    <property type="reaction ID" value="UER00119"/>
</dbReference>
<keyword evidence="5 6" id="KW-0665">Pyrimidine biosynthesis</keyword>
<dbReference type="PANTHER" id="PTHR19278:SF9">
    <property type="entry name" value="URIDINE 5'-MONOPHOSPHATE SYNTHASE"/>
    <property type="match status" value="1"/>
</dbReference>
<feature type="domain" description="Phosphoribosyltransferase" evidence="7">
    <location>
        <begin position="51"/>
        <end position="153"/>
    </location>
</feature>
<feature type="binding site" description="in other chain" evidence="6">
    <location>
        <begin position="123"/>
        <end position="131"/>
    </location>
    <ligand>
        <name>5-phospho-alpha-D-ribose 1-diphosphate</name>
        <dbReference type="ChEBI" id="CHEBI:58017"/>
        <note>ligand shared between dimeric partners</note>
    </ligand>
</feature>
<dbReference type="HAMAP" id="MF_01208">
    <property type="entry name" value="PyrE"/>
    <property type="match status" value="1"/>
</dbReference>
<name>A0A0R2D0B5_9LACO</name>
<dbReference type="InterPro" id="IPR029057">
    <property type="entry name" value="PRTase-like"/>
</dbReference>
<dbReference type="EMBL" id="AYYI01000038">
    <property type="protein sequence ID" value="KRM97711.1"/>
    <property type="molecule type" value="Genomic_DNA"/>
</dbReference>
<evidence type="ECO:0000313" key="8">
    <source>
        <dbReference type="EMBL" id="KRM97711.1"/>
    </source>
</evidence>
<reference evidence="8 9" key="1">
    <citation type="journal article" date="2015" name="Genome Announc.">
        <title>Expanding the biotechnology potential of lactobacilli through comparative genomics of 213 strains and associated genera.</title>
        <authorList>
            <person name="Sun Z."/>
            <person name="Harris H.M."/>
            <person name="McCann A."/>
            <person name="Guo C."/>
            <person name="Argimon S."/>
            <person name="Zhang W."/>
            <person name="Yang X."/>
            <person name="Jeffery I.B."/>
            <person name="Cooney J.C."/>
            <person name="Kagawa T.F."/>
            <person name="Liu W."/>
            <person name="Song Y."/>
            <person name="Salvetti E."/>
            <person name="Wrobel A."/>
            <person name="Rasinkangas P."/>
            <person name="Parkhill J."/>
            <person name="Rea M.C."/>
            <person name="O'Sullivan O."/>
            <person name="Ritari J."/>
            <person name="Douillard F.P."/>
            <person name="Paul Ross R."/>
            <person name="Yang R."/>
            <person name="Briner A.E."/>
            <person name="Felis G.E."/>
            <person name="de Vos W.M."/>
            <person name="Barrangou R."/>
            <person name="Klaenhammer T.R."/>
            <person name="Caufield P.W."/>
            <person name="Cui Y."/>
            <person name="Zhang H."/>
            <person name="O'Toole P.W."/>
        </authorList>
    </citation>
    <scope>NUCLEOTIDE SEQUENCE [LARGE SCALE GENOMIC DNA]</scope>
    <source>
        <strain evidence="8 9">DSM 20253</strain>
    </source>
</reference>
<dbReference type="InterPro" id="IPR000836">
    <property type="entry name" value="PRTase_dom"/>
</dbReference>
<keyword evidence="6" id="KW-0460">Magnesium</keyword>
<dbReference type="GO" id="GO:0004588">
    <property type="term" value="F:orotate phosphoribosyltransferase activity"/>
    <property type="evidence" value="ECO:0007669"/>
    <property type="project" value="UniProtKB-UniRule"/>
</dbReference>
<dbReference type="InterPro" id="IPR023031">
    <property type="entry name" value="OPRT"/>
</dbReference>
<feature type="binding site" evidence="6">
    <location>
        <position position="103"/>
    </location>
    <ligand>
        <name>5-phospho-alpha-D-ribose 1-diphosphate</name>
        <dbReference type="ChEBI" id="CHEBI:58017"/>
        <note>ligand shared between dimeric partners</note>
    </ligand>
</feature>
<keyword evidence="3 6" id="KW-0328">Glycosyltransferase</keyword>
<dbReference type="PATRIC" id="fig|1423796.3.peg.1502"/>
<dbReference type="GO" id="GO:0044205">
    <property type="term" value="P:'de novo' UMP biosynthetic process"/>
    <property type="evidence" value="ECO:0007669"/>
    <property type="project" value="UniProtKB-UniRule"/>
</dbReference>
<dbReference type="AlphaFoldDB" id="A0A0R2D0B5"/>
<feature type="binding site" evidence="6">
    <location>
        <position position="101"/>
    </location>
    <ligand>
        <name>5-phospho-alpha-D-ribose 1-diphosphate</name>
        <dbReference type="ChEBI" id="CHEBI:58017"/>
        <note>ligand shared between dimeric partners</note>
    </ligand>
</feature>
<accession>A0A0R2D0B5</accession>
<evidence type="ECO:0000256" key="5">
    <source>
        <dbReference type="ARBA" id="ARBA00022975"/>
    </source>
</evidence>
<evidence type="ECO:0000256" key="2">
    <source>
        <dbReference type="ARBA" id="ARBA00011971"/>
    </source>
</evidence>
<dbReference type="SUPFAM" id="SSF53271">
    <property type="entry name" value="PRTase-like"/>
    <property type="match status" value="1"/>
</dbReference>
<evidence type="ECO:0000256" key="3">
    <source>
        <dbReference type="ARBA" id="ARBA00022676"/>
    </source>
</evidence>
<comment type="caution">
    <text evidence="6">Lacks conserved residue(s) required for the propagation of feature annotation.</text>
</comment>
<dbReference type="RefSeq" id="WP_057874039.1">
    <property type="nucleotide sequence ID" value="NZ_AYYI01000038.1"/>
</dbReference>
<dbReference type="CDD" id="cd06223">
    <property type="entry name" value="PRTases_typeI"/>
    <property type="match status" value="1"/>
</dbReference>
<comment type="similarity">
    <text evidence="6">Belongs to the purine/pyrimidine phosphoribosyltransferase family. PyrE subfamily.</text>
</comment>
<dbReference type="PANTHER" id="PTHR19278">
    <property type="entry name" value="OROTATE PHOSPHORIBOSYLTRANSFERASE"/>
    <property type="match status" value="1"/>
</dbReference>
<keyword evidence="9" id="KW-1185">Reference proteome</keyword>
<sequence length="211" mass="23067">MLQDKTAIAKLLLEIGAITLQPTKPFTWASGIKSPIYTDNRLIMSYPAARKQVTKALAAHILKHFPTVQVIAGTATAGIPHAAWVAATLDLPMIYVRSQAKDHGKKEQIEGCLAADTRVVVLDDLVSTGASVLKTVRTVQQKQAEVLGVVSIFTYELAVSLSQFNAAQIPFHALTDYTSLIDTATQLGDIDQTQKQQLQQWCADPEHWQFG</sequence>
<comment type="catalytic activity">
    <reaction evidence="6">
        <text>orotidine 5'-phosphate + diphosphate = orotate + 5-phospho-alpha-D-ribose 1-diphosphate</text>
        <dbReference type="Rhea" id="RHEA:10380"/>
        <dbReference type="ChEBI" id="CHEBI:30839"/>
        <dbReference type="ChEBI" id="CHEBI:33019"/>
        <dbReference type="ChEBI" id="CHEBI:57538"/>
        <dbReference type="ChEBI" id="CHEBI:58017"/>
        <dbReference type="EC" id="2.4.2.10"/>
    </reaction>
</comment>
<comment type="pathway">
    <text evidence="1 6">Pyrimidine metabolism; UMP biosynthesis via de novo pathway; UMP from orotate: step 1/2.</text>
</comment>
<gene>
    <name evidence="6" type="primary">pyrE</name>
    <name evidence="8" type="ORF">FC24_GL001475</name>
</gene>
<dbReference type="Pfam" id="PF00156">
    <property type="entry name" value="Pribosyltran"/>
    <property type="match status" value="1"/>
</dbReference>
<comment type="caution">
    <text evidence="8">The sequence shown here is derived from an EMBL/GenBank/DDBJ whole genome shotgun (WGS) entry which is preliminary data.</text>
</comment>
<dbReference type="Proteomes" id="UP000051638">
    <property type="component" value="Unassembled WGS sequence"/>
</dbReference>
<feature type="binding site" evidence="6">
    <location>
        <position position="127"/>
    </location>
    <ligand>
        <name>orotate</name>
        <dbReference type="ChEBI" id="CHEBI:30839"/>
    </ligand>
</feature>
<feature type="binding site" evidence="6">
    <location>
        <position position="97"/>
    </location>
    <ligand>
        <name>5-phospho-alpha-D-ribose 1-diphosphate</name>
        <dbReference type="ChEBI" id="CHEBI:58017"/>
        <note>ligand shared between dimeric partners</note>
    </ligand>
</feature>
<comment type="subunit">
    <text evidence="6">Homodimer.</text>
</comment>
<evidence type="ECO:0000259" key="7">
    <source>
        <dbReference type="Pfam" id="PF00156"/>
    </source>
</evidence>
<comment type="cofactor">
    <cofactor evidence="6">
        <name>Mg(2+)</name>
        <dbReference type="ChEBI" id="CHEBI:18420"/>
    </cofactor>
</comment>
<dbReference type="OrthoDB" id="9802134at2"/>
<evidence type="ECO:0000256" key="1">
    <source>
        <dbReference type="ARBA" id="ARBA00004889"/>
    </source>
</evidence>